<dbReference type="PROSITE" id="PS01131">
    <property type="entry name" value="RRNA_A_DIMETH"/>
    <property type="match status" value="1"/>
</dbReference>
<dbReference type="EMBL" id="FMTE01000002">
    <property type="protein sequence ID" value="SCW27646.1"/>
    <property type="molecule type" value="Genomic_DNA"/>
</dbReference>
<dbReference type="InterPro" id="IPR020596">
    <property type="entry name" value="rRNA_Ade_Mease_Trfase_CS"/>
</dbReference>
<evidence type="ECO:0000256" key="5">
    <source>
        <dbReference type="ARBA" id="ARBA00022691"/>
    </source>
</evidence>
<feature type="binding site" evidence="7 8">
    <location>
        <position position="131"/>
    </location>
    <ligand>
        <name>S-adenosyl-L-methionine</name>
        <dbReference type="ChEBI" id="CHEBI:59789"/>
    </ligand>
</feature>
<dbReference type="AlphaFoldDB" id="A0A1G4P5X1"/>
<accession>A0A1G4P5X1</accession>
<evidence type="ECO:0000256" key="2">
    <source>
        <dbReference type="ARBA" id="ARBA00022552"/>
    </source>
</evidence>
<comment type="subcellular location">
    <subcellularLocation>
        <location evidence="7">Cytoplasm</location>
    </subcellularLocation>
</comment>
<feature type="binding site" evidence="7 8">
    <location>
        <position position="113"/>
    </location>
    <ligand>
        <name>S-adenosyl-L-methionine</name>
        <dbReference type="ChEBI" id="CHEBI:59789"/>
    </ligand>
</feature>
<evidence type="ECO:0000256" key="3">
    <source>
        <dbReference type="ARBA" id="ARBA00022603"/>
    </source>
</evidence>
<feature type="binding site" evidence="7 8">
    <location>
        <position position="40"/>
    </location>
    <ligand>
        <name>S-adenosyl-L-methionine</name>
        <dbReference type="ChEBI" id="CHEBI:59789"/>
    </ligand>
</feature>
<evidence type="ECO:0000259" key="9">
    <source>
        <dbReference type="SMART" id="SM00650"/>
    </source>
</evidence>
<comment type="function">
    <text evidence="7">Specifically dimethylates two adjacent adenosines (A1518 and A1519) in the loop of a conserved hairpin near the 3'-end of 16S rRNA in the 30S particle. May play a critical role in biogenesis of 30S subunits.</text>
</comment>
<evidence type="ECO:0000313" key="10">
    <source>
        <dbReference type="EMBL" id="SCW27646.1"/>
    </source>
</evidence>
<reference evidence="11" key="1">
    <citation type="submission" date="2016-10" db="EMBL/GenBank/DDBJ databases">
        <authorList>
            <person name="Varghese N."/>
            <person name="Submissions S."/>
        </authorList>
    </citation>
    <scope>NUCLEOTIDE SEQUENCE [LARGE SCALE GENOMIC DNA]</scope>
    <source>
        <strain evidence="11">ATCC 51557</strain>
    </source>
</reference>
<dbReference type="InterPro" id="IPR029063">
    <property type="entry name" value="SAM-dependent_MTases_sf"/>
</dbReference>
<dbReference type="InterPro" id="IPR011530">
    <property type="entry name" value="rRNA_adenine_dimethylase"/>
</dbReference>
<evidence type="ECO:0000313" key="11">
    <source>
        <dbReference type="Proteomes" id="UP000199262"/>
    </source>
</evidence>
<keyword evidence="2 7" id="KW-0698">rRNA processing</keyword>
<evidence type="ECO:0000256" key="1">
    <source>
        <dbReference type="ARBA" id="ARBA00022490"/>
    </source>
</evidence>
<dbReference type="GO" id="GO:0003723">
    <property type="term" value="F:RNA binding"/>
    <property type="evidence" value="ECO:0007669"/>
    <property type="project" value="UniProtKB-UniRule"/>
</dbReference>
<dbReference type="PANTHER" id="PTHR11727:SF7">
    <property type="entry name" value="DIMETHYLADENOSINE TRANSFERASE-RELATED"/>
    <property type="match status" value="1"/>
</dbReference>
<dbReference type="GO" id="GO:0052908">
    <property type="term" value="F:16S rRNA (adenine(1518)-N(6)/adenine(1519)-N(6))-dimethyltransferase activity"/>
    <property type="evidence" value="ECO:0007669"/>
    <property type="project" value="UniProtKB-EC"/>
</dbReference>
<keyword evidence="1 7" id="KW-0963">Cytoplasm</keyword>
<keyword evidence="3 7" id="KW-0489">Methyltransferase</keyword>
<feature type="binding site" evidence="7 8">
    <location>
        <position position="67"/>
    </location>
    <ligand>
        <name>S-adenosyl-L-methionine</name>
        <dbReference type="ChEBI" id="CHEBI:59789"/>
    </ligand>
</feature>
<sequence>MKNNMLLSFLSMNINYNSISSIKQTLKERKIAPRKLWGQNYLINENIRQKIIESLDIKENEKMWEIGPGLGAMTDILLKKTNLLTVFEIDLKYSEILNEKFGKLKNFKLIQGDFLKKYTNENKNIDKIFSNLPYNIASKVISKLIEENFLKEMVFTVQKELADRITAKINSKNYSSFTILVQSHFTIAKIIDIGENNFYPAPKVKSTTLKLIPRKNNIKDFKEFNKLIRTVFSSRRKKLKNTIINFITNKDILRENFLKEYLDKRPENISVEEFIQISNTLNAHH</sequence>
<dbReference type="InterPro" id="IPR023165">
    <property type="entry name" value="rRNA_Ade_diMease-like_C"/>
</dbReference>
<dbReference type="InterPro" id="IPR020598">
    <property type="entry name" value="rRNA_Ade_methylase_Trfase_N"/>
</dbReference>
<feature type="domain" description="Ribosomal RNA adenine methylase transferase N-terminal" evidence="9">
    <location>
        <begin position="47"/>
        <end position="215"/>
    </location>
</feature>
<name>A0A1G4P5X1_BORJA</name>
<dbReference type="PANTHER" id="PTHR11727">
    <property type="entry name" value="DIMETHYLADENOSINE TRANSFERASE"/>
    <property type="match status" value="1"/>
</dbReference>
<keyword evidence="5 7" id="KW-0949">S-adenosyl-L-methionine</keyword>
<dbReference type="NCBIfam" id="TIGR00755">
    <property type="entry name" value="ksgA"/>
    <property type="match status" value="1"/>
</dbReference>
<evidence type="ECO:0000256" key="4">
    <source>
        <dbReference type="ARBA" id="ARBA00022679"/>
    </source>
</evidence>
<comment type="catalytic activity">
    <reaction evidence="7">
        <text>adenosine(1518)/adenosine(1519) in 16S rRNA + 4 S-adenosyl-L-methionine = N(6)-dimethyladenosine(1518)/N(6)-dimethyladenosine(1519) in 16S rRNA + 4 S-adenosyl-L-homocysteine + 4 H(+)</text>
        <dbReference type="Rhea" id="RHEA:19609"/>
        <dbReference type="Rhea" id="RHEA-COMP:10232"/>
        <dbReference type="Rhea" id="RHEA-COMP:10233"/>
        <dbReference type="ChEBI" id="CHEBI:15378"/>
        <dbReference type="ChEBI" id="CHEBI:57856"/>
        <dbReference type="ChEBI" id="CHEBI:59789"/>
        <dbReference type="ChEBI" id="CHEBI:74411"/>
        <dbReference type="ChEBI" id="CHEBI:74493"/>
        <dbReference type="EC" id="2.1.1.182"/>
    </reaction>
</comment>
<dbReference type="SUPFAM" id="SSF53335">
    <property type="entry name" value="S-adenosyl-L-methionine-dependent methyltransferases"/>
    <property type="match status" value="1"/>
</dbReference>
<keyword evidence="4 7" id="KW-0808">Transferase</keyword>
<dbReference type="Proteomes" id="UP000199262">
    <property type="component" value="Unassembled WGS sequence"/>
</dbReference>
<keyword evidence="6 7" id="KW-0694">RNA-binding</keyword>
<protein>
    <recommendedName>
        <fullName evidence="7">Ribosomal RNA small subunit methyltransferase A</fullName>
        <ecNumber evidence="7">2.1.1.182</ecNumber>
    </recommendedName>
    <alternativeName>
        <fullName evidence="7">16S rRNA (adenine(1518)-N(6)/adenine(1519)-N(6))-dimethyltransferase</fullName>
    </alternativeName>
    <alternativeName>
        <fullName evidence="7">16S rRNA dimethyladenosine transferase</fullName>
    </alternativeName>
    <alternativeName>
        <fullName evidence="7">16S rRNA dimethylase</fullName>
    </alternativeName>
    <alternativeName>
        <fullName evidence="7">S-adenosylmethionine-6-N', N'-adenosyl(rRNA) dimethyltransferase</fullName>
    </alternativeName>
</protein>
<dbReference type="Gene3D" id="3.40.50.150">
    <property type="entry name" value="Vaccinia Virus protein VP39"/>
    <property type="match status" value="1"/>
</dbReference>
<evidence type="ECO:0000256" key="8">
    <source>
        <dbReference type="PROSITE-ProRule" id="PRU01026"/>
    </source>
</evidence>
<feature type="binding site" evidence="7 8">
    <location>
        <position position="88"/>
    </location>
    <ligand>
        <name>S-adenosyl-L-methionine</name>
        <dbReference type="ChEBI" id="CHEBI:59789"/>
    </ligand>
</feature>
<dbReference type="Pfam" id="PF00398">
    <property type="entry name" value="RrnaAD"/>
    <property type="match status" value="1"/>
</dbReference>
<dbReference type="PROSITE" id="PS51689">
    <property type="entry name" value="SAM_RNA_A_N6_MT"/>
    <property type="match status" value="1"/>
</dbReference>
<keyword evidence="11" id="KW-1185">Reference proteome</keyword>
<gene>
    <name evidence="7" type="primary">rsmA</name>
    <name evidence="7" type="synonym">ksgA</name>
    <name evidence="10" type="ORF">SAMN02983004_00264</name>
</gene>
<dbReference type="Gene3D" id="1.10.8.100">
    <property type="entry name" value="Ribosomal RNA adenine dimethylase-like, domain 2"/>
    <property type="match status" value="1"/>
</dbReference>
<dbReference type="SMART" id="SM00650">
    <property type="entry name" value="rADc"/>
    <property type="match status" value="1"/>
</dbReference>
<comment type="similarity">
    <text evidence="7">Belongs to the class I-like SAM-binding methyltransferase superfamily. rRNA adenine N(6)-methyltransferase family. RsmA subfamily.</text>
</comment>
<dbReference type="EC" id="2.1.1.182" evidence="7"/>
<organism evidence="10 11">
    <name type="scientific">Borreliella japonica</name>
    <name type="common">Borrelia japonica</name>
    <dbReference type="NCBI Taxonomy" id="34095"/>
    <lineage>
        <taxon>Bacteria</taxon>
        <taxon>Pseudomonadati</taxon>
        <taxon>Spirochaetota</taxon>
        <taxon>Spirochaetia</taxon>
        <taxon>Spirochaetales</taxon>
        <taxon>Borreliaceae</taxon>
        <taxon>Borreliella</taxon>
    </lineage>
</organism>
<proteinExistence type="inferred from homology"/>
<dbReference type="HAMAP" id="MF_00607">
    <property type="entry name" value="16SrRNA_methyltr_A"/>
    <property type="match status" value="1"/>
</dbReference>
<dbReference type="InterPro" id="IPR001737">
    <property type="entry name" value="KsgA/Erm"/>
</dbReference>
<dbReference type="GO" id="GO:0005829">
    <property type="term" value="C:cytosol"/>
    <property type="evidence" value="ECO:0007669"/>
    <property type="project" value="TreeGrafter"/>
</dbReference>
<evidence type="ECO:0000256" key="7">
    <source>
        <dbReference type="HAMAP-Rule" id="MF_00607"/>
    </source>
</evidence>
<feature type="binding site" evidence="7 8">
    <location>
        <position position="42"/>
    </location>
    <ligand>
        <name>S-adenosyl-L-methionine</name>
        <dbReference type="ChEBI" id="CHEBI:59789"/>
    </ligand>
</feature>
<evidence type="ECO:0000256" key="6">
    <source>
        <dbReference type="ARBA" id="ARBA00022884"/>
    </source>
</evidence>